<dbReference type="GO" id="GO:0016020">
    <property type="term" value="C:membrane"/>
    <property type="evidence" value="ECO:0007669"/>
    <property type="project" value="InterPro"/>
</dbReference>
<sequence length="340" mass="37136">MVNKSLLVIGIVLIAAVAGIIIAANNSQGTEEKISVIRIGSTAPGHAKFIIFEQKGWMADEFKKDGIKVEFYPFTGGGSEAMTALASGSLDFAYTGSNPALRTAAAGADIKLIAISSFNPLTSTAIVVRNDSKIRSISDLKGKKVAYLKGTVRHAAIVKSLKKENMSIADIESFNLNFQASGPALIRGDIDALVESETTVYPLVSTGEARIIISGKDNPEWSSPSAITVRGDFAKKHPDLVKRLLKVDLETAQWSDEHFDEAITIYATARKDKEEAVREQFPANTFYVNPELIDKAVRSFKDEEEFMNDNNLLDGKVNWDSWVDQSFLDSVLKEKGSNKK</sequence>
<organism evidence="5 6">
    <name type="scientific">Candidatus Methanoperedens nitratireducens</name>
    <dbReference type="NCBI Taxonomy" id="1392998"/>
    <lineage>
        <taxon>Archaea</taxon>
        <taxon>Methanobacteriati</taxon>
        <taxon>Methanobacteriota</taxon>
        <taxon>Stenosarchaea group</taxon>
        <taxon>Methanomicrobia</taxon>
        <taxon>Methanosarcinales</taxon>
        <taxon>ANME-2 cluster</taxon>
        <taxon>Candidatus Methanoperedentaceae</taxon>
        <taxon>Candidatus Methanoperedens</taxon>
    </lineage>
</organism>
<dbReference type="SMART" id="SM00062">
    <property type="entry name" value="PBPb"/>
    <property type="match status" value="1"/>
</dbReference>
<dbReference type="NCBIfam" id="TIGR01728">
    <property type="entry name" value="SsuA_fam"/>
    <property type="match status" value="1"/>
</dbReference>
<dbReference type="SUPFAM" id="SSF53850">
    <property type="entry name" value="Periplasmic binding protein-like II"/>
    <property type="match status" value="1"/>
</dbReference>
<protein>
    <submittedName>
        <fullName evidence="5">Putative aliphatic sulfonate binding protein</fullName>
    </submittedName>
</protein>
<dbReference type="InterPro" id="IPR001638">
    <property type="entry name" value="Solute-binding_3/MltF_N"/>
</dbReference>
<name>A0A0P8A414_9EURY</name>
<comment type="caution">
    <text evidence="5">The sequence shown here is derived from an EMBL/GenBank/DDBJ whole genome shotgun (WGS) entry which is preliminary data.</text>
</comment>
<comment type="subcellular location">
    <subcellularLocation>
        <location evidence="1">Periplasm</location>
    </subcellularLocation>
</comment>
<evidence type="ECO:0000313" key="5">
    <source>
        <dbReference type="EMBL" id="KPQ42903.1"/>
    </source>
</evidence>
<proteinExistence type="predicted"/>
<dbReference type="Pfam" id="PF09084">
    <property type="entry name" value="NMT1"/>
    <property type="match status" value="1"/>
</dbReference>
<evidence type="ECO:0000256" key="3">
    <source>
        <dbReference type="ARBA" id="ARBA00022729"/>
    </source>
</evidence>
<evidence type="ECO:0000259" key="4">
    <source>
        <dbReference type="SMART" id="SM00062"/>
    </source>
</evidence>
<dbReference type="InterPro" id="IPR010067">
    <property type="entry name" value="ABC_SsuA_sub-bd"/>
</dbReference>
<dbReference type="GO" id="GO:0042626">
    <property type="term" value="F:ATPase-coupled transmembrane transporter activity"/>
    <property type="evidence" value="ECO:0007669"/>
    <property type="project" value="InterPro"/>
</dbReference>
<evidence type="ECO:0000313" key="6">
    <source>
        <dbReference type="Proteomes" id="UP000050360"/>
    </source>
</evidence>
<keyword evidence="3" id="KW-0732">Signal</keyword>
<dbReference type="EMBL" id="LKCM01000198">
    <property type="protein sequence ID" value="KPQ42903.1"/>
    <property type="molecule type" value="Genomic_DNA"/>
</dbReference>
<dbReference type="PANTHER" id="PTHR30024">
    <property type="entry name" value="ALIPHATIC SULFONATES-BINDING PROTEIN-RELATED"/>
    <property type="match status" value="1"/>
</dbReference>
<keyword evidence="2" id="KW-0813">Transport</keyword>
<dbReference type="PANTHER" id="PTHR30024:SF42">
    <property type="entry name" value="ALIPHATIC SULFONATES-BINDING PROTEIN-RELATED"/>
    <property type="match status" value="1"/>
</dbReference>
<dbReference type="AlphaFoldDB" id="A0A0P8A414"/>
<dbReference type="GO" id="GO:0042597">
    <property type="term" value="C:periplasmic space"/>
    <property type="evidence" value="ECO:0007669"/>
    <property type="project" value="UniProtKB-SubCell"/>
</dbReference>
<dbReference type="Proteomes" id="UP000050360">
    <property type="component" value="Unassembled WGS sequence"/>
</dbReference>
<dbReference type="Gene3D" id="3.40.190.10">
    <property type="entry name" value="Periplasmic binding protein-like II"/>
    <property type="match status" value="2"/>
</dbReference>
<gene>
    <name evidence="5" type="ORF">MPEBLZ_02544</name>
</gene>
<dbReference type="CDD" id="cd01008">
    <property type="entry name" value="PBP2_NrtA_SsuA_CpmA_like"/>
    <property type="match status" value="1"/>
</dbReference>
<reference evidence="5 6" key="1">
    <citation type="submission" date="2015-09" db="EMBL/GenBank/DDBJ databases">
        <title>A metagenomics-based metabolic model of nitrate-dependent anaerobic oxidation of methane by Methanoperedens-like archaea.</title>
        <authorList>
            <person name="Arshad A."/>
            <person name="Speth D.R."/>
            <person name="De Graaf R.M."/>
            <person name="Op Den Camp H.J."/>
            <person name="Jetten M.S."/>
            <person name="Welte C.U."/>
        </authorList>
    </citation>
    <scope>NUCLEOTIDE SEQUENCE [LARGE SCALE GENOMIC DNA]</scope>
</reference>
<evidence type="ECO:0000256" key="1">
    <source>
        <dbReference type="ARBA" id="ARBA00004418"/>
    </source>
</evidence>
<feature type="domain" description="Solute-binding protein family 3/N-terminal" evidence="4">
    <location>
        <begin position="36"/>
        <end position="262"/>
    </location>
</feature>
<accession>A0A0P8A414</accession>
<evidence type="ECO:0000256" key="2">
    <source>
        <dbReference type="ARBA" id="ARBA00022448"/>
    </source>
</evidence>
<dbReference type="InterPro" id="IPR015168">
    <property type="entry name" value="SsuA/THI5"/>
</dbReference>
<dbReference type="PATRIC" id="fig|1719120.3.peg.2776"/>